<protein>
    <submittedName>
        <fullName evidence="1">Uncharacterized protein</fullName>
    </submittedName>
</protein>
<keyword evidence="2" id="KW-1185">Reference proteome</keyword>
<reference evidence="1 2" key="1">
    <citation type="submission" date="2018-10" db="EMBL/GenBank/DDBJ databases">
        <title>Draft genome sequence of the microsporidian Tubulinosema ratisbonensis.</title>
        <authorList>
            <person name="Polonais V."/>
            <person name="Peyretaillade E."/>
            <person name="Niehus S."/>
            <person name="Wawrzyniak I."/>
            <person name="Franchet A."/>
            <person name="Gaspin C."/>
            <person name="Reichstadt M."/>
            <person name="Belser C."/>
            <person name="Labadie K."/>
            <person name="Delbac F."/>
            <person name="Ferrandon D."/>
        </authorList>
    </citation>
    <scope>NUCLEOTIDE SEQUENCE [LARGE SCALE GENOMIC DNA]</scope>
    <source>
        <strain evidence="1 2">Franzen</strain>
    </source>
</reference>
<dbReference type="EMBL" id="RCSS01000438">
    <property type="protein sequence ID" value="RVD91710.1"/>
    <property type="molecule type" value="Genomic_DNA"/>
</dbReference>
<sequence length="168" mass="19615">MYGKDTIKELKLKNIKELESNLRFINLNEPVLISKDENSSDFFGKDICNEFERLNETNKLANLYFLFEAEVYSKNEEIGNYSEIKNVLIKSIDRNKYEVIDYKKQPEKFCKEDLLTKTPVLVFTHVEKEAISKDNNDILKFKGGFTDILTGGVDLEIEIEEIIILKFD</sequence>
<organism evidence="1 2">
    <name type="scientific">Tubulinosema ratisbonensis</name>
    <dbReference type="NCBI Taxonomy" id="291195"/>
    <lineage>
        <taxon>Eukaryota</taxon>
        <taxon>Fungi</taxon>
        <taxon>Fungi incertae sedis</taxon>
        <taxon>Microsporidia</taxon>
        <taxon>Tubulinosematoidea</taxon>
        <taxon>Tubulinosematidae</taxon>
        <taxon>Tubulinosema</taxon>
    </lineage>
</organism>
<proteinExistence type="predicted"/>
<dbReference type="OrthoDB" id="2188474at2759"/>
<dbReference type="Proteomes" id="UP000282876">
    <property type="component" value="Unassembled WGS sequence"/>
</dbReference>
<dbReference type="VEuPathDB" id="MicrosporidiaDB:TUBRATIS_18260"/>
<evidence type="ECO:0000313" key="1">
    <source>
        <dbReference type="EMBL" id="RVD91710.1"/>
    </source>
</evidence>
<comment type="caution">
    <text evidence="1">The sequence shown here is derived from an EMBL/GenBank/DDBJ whole genome shotgun (WGS) entry which is preliminary data.</text>
</comment>
<accession>A0A437AKM0</accession>
<gene>
    <name evidence="1" type="ORF">TUBRATIS_18260</name>
</gene>
<dbReference type="AlphaFoldDB" id="A0A437AKM0"/>
<name>A0A437AKM0_9MICR</name>
<evidence type="ECO:0000313" key="2">
    <source>
        <dbReference type="Proteomes" id="UP000282876"/>
    </source>
</evidence>